<keyword evidence="6 8" id="KW-0472">Membrane</keyword>
<feature type="transmembrane region" description="Helical" evidence="8">
    <location>
        <begin position="272"/>
        <end position="290"/>
    </location>
</feature>
<dbReference type="Proteomes" id="UP000238362">
    <property type="component" value="Unassembled WGS sequence"/>
</dbReference>
<evidence type="ECO:0000256" key="6">
    <source>
        <dbReference type="ARBA" id="ARBA00023136"/>
    </source>
</evidence>
<feature type="transmembrane region" description="Helical" evidence="8">
    <location>
        <begin position="99"/>
        <end position="120"/>
    </location>
</feature>
<feature type="transmembrane region" description="Helical" evidence="8">
    <location>
        <begin position="16"/>
        <end position="33"/>
    </location>
</feature>
<dbReference type="GO" id="GO:0005886">
    <property type="term" value="C:plasma membrane"/>
    <property type="evidence" value="ECO:0007669"/>
    <property type="project" value="UniProtKB-SubCell"/>
</dbReference>
<keyword evidence="5 8" id="KW-1133">Transmembrane helix</keyword>
<gene>
    <name evidence="9" type="ORF">B0I33_109104</name>
</gene>
<evidence type="ECO:0000256" key="8">
    <source>
        <dbReference type="SAM" id="Phobius"/>
    </source>
</evidence>
<dbReference type="Pfam" id="PF09594">
    <property type="entry name" value="GT87"/>
    <property type="match status" value="1"/>
</dbReference>
<evidence type="ECO:0000313" key="9">
    <source>
        <dbReference type="EMBL" id="PRX45441.1"/>
    </source>
</evidence>
<dbReference type="EMBL" id="PVNH01000009">
    <property type="protein sequence ID" value="PRX45441.1"/>
    <property type="molecule type" value="Genomic_DNA"/>
</dbReference>
<feature type="transmembrane region" description="Helical" evidence="8">
    <location>
        <begin position="209"/>
        <end position="227"/>
    </location>
</feature>
<comment type="caution">
    <text evidence="9">The sequence shown here is derived from an EMBL/GenBank/DDBJ whole genome shotgun (WGS) entry which is preliminary data.</text>
</comment>
<dbReference type="InterPro" id="IPR018584">
    <property type="entry name" value="GT87"/>
</dbReference>
<evidence type="ECO:0000256" key="1">
    <source>
        <dbReference type="ARBA" id="ARBA00004651"/>
    </source>
</evidence>
<feature type="transmembrane region" description="Helical" evidence="8">
    <location>
        <begin position="72"/>
        <end position="92"/>
    </location>
</feature>
<dbReference type="AlphaFoldDB" id="A0A2T0LQ39"/>
<keyword evidence="3 9" id="KW-0808">Transferase</keyword>
<evidence type="ECO:0000256" key="7">
    <source>
        <dbReference type="ARBA" id="ARBA00024033"/>
    </source>
</evidence>
<keyword evidence="10" id="KW-1185">Reference proteome</keyword>
<keyword evidence="2" id="KW-1003">Cell membrane</keyword>
<organism evidence="9 10">
    <name type="scientific">Prauserella shujinwangii</name>
    <dbReference type="NCBI Taxonomy" id="1453103"/>
    <lineage>
        <taxon>Bacteria</taxon>
        <taxon>Bacillati</taxon>
        <taxon>Actinomycetota</taxon>
        <taxon>Actinomycetes</taxon>
        <taxon>Pseudonocardiales</taxon>
        <taxon>Pseudonocardiaceae</taxon>
        <taxon>Prauserella</taxon>
    </lineage>
</organism>
<sequence>MTNPAPADARSVRRRVAVVVLAEVAAVTAVLLLKRFDGIDLEVYLGGARALVEHGTPYAAPVPTSYDIALPFLYPPLAALLFVPGTLLPFGVAITAFSVASILAVGVVAYLVTASLLGVLGDRSAVRGHTIAAAVAVGAQLACAVVEPVRSNLEFGQVNALLMVIVAADLLLPGRARTRGLLVGLAAAVKLVPLVFVAFFLFRRELAAAVRAVAAFVVAGAALWLVLPTASRTYWTETLFAAGRMGHDGEYIGNQSLRGVLARTDLAPSWQLLLWALGSAVVLALVVHTVRKADPVVAMLACAIGGLLVSPTSWNHHWVWALPVLVYLGWRWRAASWWPRALTVVAAAVYLLGPMWFADDLPGGVLGWPVAESYTLLGVALLGTLAGTPGRACRSTSEVVE</sequence>
<evidence type="ECO:0000256" key="3">
    <source>
        <dbReference type="ARBA" id="ARBA00022679"/>
    </source>
</evidence>
<protein>
    <submittedName>
        <fullName evidence="9">Alpha-1,2-mannosyltransferase</fullName>
    </submittedName>
</protein>
<feature type="transmembrane region" description="Helical" evidence="8">
    <location>
        <begin position="182"/>
        <end position="202"/>
    </location>
</feature>
<reference evidence="9 10" key="1">
    <citation type="submission" date="2018-03" db="EMBL/GenBank/DDBJ databases">
        <title>Genomic Encyclopedia of Type Strains, Phase III (KMG-III): the genomes of soil and plant-associated and newly described type strains.</title>
        <authorList>
            <person name="Whitman W."/>
        </authorList>
    </citation>
    <scope>NUCLEOTIDE SEQUENCE [LARGE SCALE GENOMIC DNA]</scope>
    <source>
        <strain evidence="9 10">CGMCC 4.7125</strain>
    </source>
</reference>
<proteinExistence type="inferred from homology"/>
<dbReference type="GO" id="GO:0016758">
    <property type="term" value="F:hexosyltransferase activity"/>
    <property type="evidence" value="ECO:0007669"/>
    <property type="project" value="InterPro"/>
</dbReference>
<keyword evidence="9" id="KW-0328">Glycosyltransferase</keyword>
<comment type="subcellular location">
    <subcellularLocation>
        <location evidence="1">Cell membrane</location>
        <topology evidence="1">Multi-pass membrane protein</topology>
    </subcellularLocation>
</comment>
<name>A0A2T0LQ39_9PSEU</name>
<evidence type="ECO:0000256" key="5">
    <source>
        <dbReference type="ARBA" id="ARBA00022989"/>
    </source>
</evidence>
<accession>A0A2T0LQ39</accession>
<feature type="transmembrane region" description="Helical" evidence="8">
    <location>
        <begin position="337"/>
        <end position="358"/>
    </location>
</feature>
<evidence type="ECO:0000256" key="2">
    <source>
        <dbReference type="ARBA" id="ARBA00022475"/>
    </source>
</evidence>
<comment type="similarity">
    <text evidence="7">Belongs to the glycosyltransferase 87 family.</text>
</comment>
<evidence type="ECO:0000313" key="10">
    <source>
        <dbReference type="Proteomes" id="UP000238362"/>
    </source>
</evidence>
<evidence type="ECO:0000256" key="4">
    <source>
        <dbReference type="ARBA" id="ARBA00022692"/>
    </source>
</evidence>
<keyword evidence="4 8" id="KW-0812">Transmembrane</keyword>